<name>I3WCG3_9CLOS</name>
<reference evidence="1" key="1">
    <citation type="journal article" date="2012" name="Virus Res.">
        <title>Population structure of Blackberry yellow vein associated virus, an emerging crinivirus.</title>
        <authorList>
            <person name="Poudel B."/>
            <person name="Sabanadzovic S."/>
            <person name="Bujarski J."/>
            <person name="Tzanetakis I.E."/>
        </authorList>
    </citation>
    <scope>NUCLEOTIDE SEQUENCE</scope>
    <source>
        <strain evidence="1">2</strain>
    </source>
</reference>
<evidence type="ECO:0000313" key="1">
    <source>
        <dbReference type="EMBL" id="AFK94538.1"/>
    </source>
</evidence>
<proteinExistence type="predicted"/>
<sequence length="35" mass="4127">MVWFFHLLLLLVVFIFFPCQSKSGYVVRSGRFSSD</sequence>
<accession>I3WCG3</accession>
<dbReference type="EMBL" id="JQ756264">
    <property type="protein sequence ID" value="AFK94538.1"/>
    <property type="molecule type" value="Genomic_RNA"/>
</dbReference>
<protein>
    <submittedName>
        <fullName evidence="1">p4</fullName>
    </submittedName>
</protein>
<organism evidence="1">
    <name type="scientific">Blackberry yellow vein-associated virus</name>
    <dbReference type="NCBI Taxonomy" id="404196"/>
    <lineage>
        <taxon>Viruses</taxon>
        <taxon>Riboviria</taxon>
        <taxon>Orthornavirae</taxon>
        <taxon>Kitrinoviricota</taxon>
        <taxon>Alsuviricetes</taxon>
        <taxon>Martellivirales</taxon>
        <taxon>Closteroviridae</taxon>
        <taxon>Crinivirus</taxon>
        <taxon>Crinivirus rubi</taxon>
    </lineage>
</organism>